<dbReference type="Pfam" id="PF07277">
    <property type="entry name" value="SapC"/>
    <property type="match status" value="1"/>
</dbReference>
<gene>
    <name evidence="1" type="ORF">GCM10017044_04850</name>
</gene>
<reference evidence="1" key="1">
    <citation type="journal article" date="2014" name="Int. J. Syst. Evol. Microbiol.">
        <title>Complete genome sequence of Corynebacterium casei LMG S-19264T (=DSM 44701T), isolated from a smear-ripened cheese.</title>
        <authorList>
            <consortium name="US DOE Joint Genome Institute (JGI-PGF)"/>
            <person name="Walter F."/>
            <person name="Albersmeier A."/>
            <person name="Kalinowski J."/>
            <person name="Ruckert C."/>
        </authorList>
    </citation>
    <scope>NUCLEOTIDE SEQUENCE</scope>
    <source>
        <strain evidence="1">KCTC 42590</strain>
    </source>
</reference>
<proteinExistence type="predicted"/>
<dbReference type="RefSeq" id="WP_191249959.1">
    <property type="nucleotide sequence ID" value="NZ_BNCI01000001.1"/>
</dbReference>
<dbReference type="Proteomes" id="UP000630923">
    <property type="component" value="Unassembled WGS sequence"/>
</dbReference>
<organism evidence="1 2">
    <name type="scientific">Kordiimonas sediminis</name>
    <dbReference type="NCBI Taxonomy" id="1735581"/>
    <lineage>
        <taxon>Bacteria</taxon>
        <taxon>Pseudomonadati</taxon>
        <taxon>Pseudomonadota</taxon>
        <taxon>Alphaproteobacteria</taxon>
        <taxon>Kordiimonadales</taxon>
        <taxon>Kordiimonadaceae</taxon>
        <taxon>Kordiimonas</taxon>
    </lineage>
</organism>
<name>A0A919AKH9_9PROT</name>
<accession>A0A919AKH9</accession>
<dbReference type="EMBL" id="BNCI01000001">
    <property type="protein sequence ID" value="GHF13791.1"/>
    <property type="molecule type" value="Genomic_DNA"/>
</dbReference>
<evidence type="ECO:0000313" key="2">
    <source>
        <dbReference type="Proteomes" id="UP000630923"/>
    </source>
</evidence>
<protein>
    <submittedName>
        <fullName evidence="1">Peptidase</fullName>
    </submittedName>
</protein>
<dbReference type="AlphaFoldDB" id="A0A919AKH9"/>
<dbReference type="InterPro" id="IPR010836">
    <property type="entry name" value="SapC"/>
</dbReference>
<evidence type="ECO:0000313" key="1">
    <source>
        <dbReference type="EMBL" id="GHF13791.1"/>
    </source>
</evidence>
<sequence length="234" mass="26307">MSIVPLHFEKHKDLKVLKADFSHVADQHMAPVTAHEIPAASADYPVFFVKNSDTGQFTTIALLGLEPGENLFVDNNQWDNTYVPELFAAFPFKLIPADDGSDRVTVAIIDDSGHVSTSKGEALFNEDGTETPYLAGRKELLKRTYEQSAMTPLFIQDLVKLDLFAERAMTLNIGGQKMTLDGLYFVDEDKLRAIDDEAFLDLRKRGLLPLIYAHLNSLHQMRRILSRKQRRASG</sequence>
<keyword evidence="2" id="KW-1185">Reference proteome</keyword>
<comment type="caution">
    <text evidence="1">The sequence shown here is derived from an EMBL/GenBank/DDBJ whole genome shotgun (WGS) entry which is preliminary data.</text>
</comment>
<reference evidence="1" key="2">
    <citation type="submission" date="2020-09" db="EMBL/GenBank/DDBJ databases">
        <authorList>
            <person name="Sun Q."/>
            <person name="Kim S."/>
        </authorList>
    </citation>
    <scope>NUCLEOTIDE SEQUENCE</scope>
    <source>
        <strain evidence="1">KCTC 42590</strain>
    </source>
</reference>